<dbReference type="UniPathway" id="UPA00115">
    <property type="reaction ID" value="UER00414"/>
</dbReference>
<dbReference type="CDD" id="cd00067">
    <property type="entry name" value="GAL4"/>
    <property type="match status" value="1"/>
</dbReference>
<keyword evidence="8" id="KW-1185">Reference proteome</keyword>
<dbReference type="SUPFAM" id="SSF57701">
    <property type="entry name" value="Zn2/Cys6 DNA-binding domain"/>
    <property type="match status" value="1"/>
</dbReference>
<keyword evidence="4" id="KW-0570">Pentose shunt</keyword>
<feature type="domain" description="Zn(2)-C6 fungal-type" evidence="6">
    <location>
        <begin position="517"/>
        <end position="548"/>
    </location>
</feature>
<dbReference type="GO" id="GO:0003677">
    <property type="term" value="F:DNA binding"/>
    <property type="evidence" value="ECO:0007669"/>
    <property type="project" value="InterPro"/>
</dbReference>
<feature type="compositionally biased region" description="Low complexity" evidence="5">
    <location>
        <begin position="553"/>
        <end position="573"/>
    </location>
</feature>
<keyword evidence="3" id="KW-0704">Schiff base</keyword>
<dbReference type="GO" id="GO:0008270">
    <property type="term" value="F:zinc ion binding"/>
    <property type="evidence" value="ECO:0007669"/>
    <property type="project" value="InterPro"/>
</dbReference>
<dbReference type="PANTHER" id="PTHR10683:SF39">
    <property type="entry name" value="TRANSALDOLASE"/>
    <property type="match status" value="1"/>
</dbReference>
<comment type="pathway">
    <text evidence="4">Carbohydrate degradation; pentose phosphate pathway; D-glyceraldehyde 3-phosphate and beta-D-fructose 6-phosphate from D-ribose 5-phosphate and D-xylulose 5-phosphate (non-oxidative stage): step 2/3.</text>
</comment>
<dbReference type="Pfam" id="PF04082">
    <property type="entry name" value="Fungal_trans"/>
    <property type="match status" value="1"/>
</dbReference>
<name>A0A427YC60_9TREE</name>
<dbReference type="OrthoDB" id="1405595at2759"/>
<keyword evidence="1" id="KW-0479">Metal-binding</keyword>
<comment type="caution">
    <text evidence="7">The sequence shown here is derived from an EMBL/GenBank/DDBJ whole genome shotgun (WGS) entry which is preliminary data.</text>
</comment>
<dbReference type="GO" id="GO:0006351">
    <property type="term" value="P:DNA-templated transcription"/>
    <property type="evidence" value="ECO:0007669"/>
    <property type="project" value="InterPro"/>
</dbReference>
<dbReference type="InterPro" id="IPR036864">
    <property type="entry name" value="Zn2-C6_fun-type_DNA-bd_sf"/>
</dbReference>
<dbReference type="GO" id="GO:0009052">
    <property type="term" value="P:pentose-phosphate shunt, non-oxidative branch"/>
    <property type="evidence" value="ECO:0007669"/>
    <property type="project" value="TreeGrafter"/>
</dbReference>
<dbReference type="PROSITE" id="PS50048">
    <property type="entry name" value="ZN2_CY6_FUNGAL_2"/>
    <property type="match status" value="1"/>
</dbReference>
<evidence type="ECO:0000256" key="3">
    <source>
        <dbReference type="ARBA" id="ARBA00023270"/>
    </source>
</evidence>
<evidence type="ECO:0000256" key="5">
    <source>
        <dbReference type="SAM" id="MobiDB-lite"/>
    </source>
</evidence>
<dbReference type="PROSITE" id="PS00463">
    <property type="entry name" value="ZN2_CY6_FUNGAL_1"/>
    <property type="match status" value="1"/>
</dbReference>
<dbReference type="GO" id="GO:0000981">
    <property type="term" value="F:DNA-binding transcription factor activity, RNA polymerase II-specific"/>
    <property type="evidence" value="ECO:0007669"/>
    <property type="project" value="InterPro"/>
</dbReference>
<dbReference type="STRING" id="1890683.A0A427YC60"/>
<gene>
    <name evidence="7" type="ORF">EHS25_002942</name>
</gene>
<dbReference type="SUPFAM" id="SSF51569">
    <property type="entry name" value="Aldolase"/>
    <property type="match status" value="1"/>
</dbReference>
<dbReference type="EMBL" id="RSCD01000016">
    <property type="protein sequence ID" value="RSH88715.1"/>
    <property type="molecule type" value="Genomic_DNA"/>
</dbReference>
<dbReference type="PROSITE" id="PS00958">
    <property type="entry name" value="TRANSALDOLASE_2"/>
    <property type="match status" value="1"/>
</dbReference>
<dbReference type="InterPro" id="IPR018225">
    <property type="entry name" value="Transaldolase_AS"/>
</dbReference>
<protein>
    <recommendedName>
        <fullName evidence="4">Transaldolase</fullName>
        <ecNumber evidence="4">2.2.1.2</ecNumber>
    </recommendedName>
</protein>
<evidence type="ECO:0000256" key="1">
    <source>
        <dbReference type="ARBA" id="ARBA00022723"/>
    </source>
</evidence>
<organism evidence="7 8">
    <name type="scientific">Saitozyma podzolica</name>
    <dbReference type="NCBI Taxonomy" id="1890683"/>
    <lineage>
        <taxon>Eukaryota</taxon>
        <taxon>Fungi</taxon>
        <taxon>Dikarya</taxon>
        <taxon>Basidiomycota</taxon>
        <taxon>Agaricomycotina</taxon>
        <taxon>Tremellomycetes</taxon>
        <taxon>Tremellales</taxon>
        <taxon>Trimorphomycetaceae</taxon>
        <taxon>Saitozyma</taxon>
    </lineage>
</organism>
<dbReference type="Gene3D" id="3.20.20.70">
    <property type="entry name" value="Aldolase class I"/>
    <property type="match status" value="1"/>
</dbReference>
<sequence length="1346" mass="146499">MLSKAPSLLEQLEQHLNVDCDNLDPAFIQTLPIRPHDQTSNQRIVHEAFVAPENKEFMEKTVKEMKGSSWEDIYVVCLARIAATVAPRISGKVLSQTSPSHAYDKDYIVMDARRRFNAYIAAGIPNDRICIKIAVTTAGVQAAEILRREGIPTLGTALFSLHQAIACSQAGMYAISMYFNEPNAHTDPTIWPDVADPATQHPMSPRHLLIRRAYAQLEERTGNKQPQMKTASLASPREVMMMAALGADHITIGRPLLDDLAEYAQLPAYQKGNWKVRVGDQVGKPGFAWEDWNPPLPNELKDRIAEVVKNTEAATIDSLDIDYLADGVVDRLNNEDELTRAQLEEGLKRFTVWENESRKEIERLQAIYSRFRTSPVKMCMHVDTPPDTFQLQSLQIQGRQAEPQDGVAPAGPRRSILAGHVGTVAVHPTRRNSRCAPGKGVEGHTNGWTTSSVTRRPTLASWAIYAQSVTKAIREGGGFQLSSVIVSHAYLSDVLTRHLVQAHGKKAARVGRPRKAACVSCAHDRVSCDGNPPGSCRRCDEKGRTCRYRHLTAQTRSASPSTRRASSAAVSEADFSDPPASGVAVLPGVGIPMSVTSETMHVGVGVEAIEALDPMFGLTTLGHVAENATPNGSLPNTGPELSSVSWVNPIASSQLTTLDQTLSTQTLSFDSTAWLPDLFLSATAHDQQEDGYLIFPSDSAEQAQPQPLQQHTFDWGFTDLDYNVFQPIGTHAFGSPATGLVLGDDLVPIVPEKNADIVKAVSAEEVDGQPDVQDMPHGEPEENSWPNVYKPDTPDGPVALPVTRPASPRALPLDEISTTTPTASVNANARNSMQILAQHAHRSVWPLPDLASFPSTRTLTACINLYLSNFASWLPIVDSPRGSFRVDKAAPVLLKAMAAVGAVYGSDGLERLASPLNELVRREIVYTCEHDQRFVFEPCVIQASLLQSYFGLFSGSPKLFQQSEVSRATLVTACRRMHLLHSSFSAVSELAKRRPSASSQDISRAMKQDHRNLRLGWSIFLLDAQMACLFGLPAQYSMTEILAPLPTVEPGPSPDSAPFSQVLSSLLSGGQLPPQPSDIGLSCVAYALYRCTLPRHFFAPALFATEALHLPLQHHLPVVPKAVSVRVTDLPLEELIAISPQALLDQLARHALASPSSPTALRLSCVALAYHSHLQFTEIGLLDQIKVAAGRSGDASSRNEAQIALTERLRWNPAGSRNIFAHAAMLRCLLNRFTFDLPTEIVWTFDAALCMWAYLRFCSIPLSSPAGPTRRKFSIGWKAPPGLDDWISTGEGELAVQGCGSGTGLTVGAVLQGAADRLEVMSWGLAARYREVLHELVAESNGGVGV</sequence>
<dbReference type="Pfam" id="PF00923">
    <property type="entry name" value="TAL_FSA"/>
    <property type="match status" value="1"/>
</dbReference>
<evidence type="ECO:0000313" key="7">
    <source>
        <dbReference type="EMBL" id="RSH88715.1"/>
    </source>
</evidence>
<dbReference type="GO" id="GO:0004801">
    <property type="term" value="F:transaldolase activity"/>
    <property type="evidence" value="ECO:0007669"/>
    <property type="project" value="UniProtKB-EC"/>
</dbReference>
<proteinExistence type="predicted"/>
<evidence type="ECO:0000259" key="6">
    <source>
        <dbReference type="PROSITE" id="PS50048"/>
    </source>
</evidence>
<dbReference type="CDD" id="cd12148">
    <property type="entry name" value="fungal_TF_MHR"/>
    <property type="match status" value="1"/>
</dbReference>
<evidence type="ECO:0000313" key="8">
    <source>
        <dbReference type="Proteomes" id="UP000279259"/>
    </source>
</evidence>
<keyword evidence="4" id="KW-0808">Transferase</keyword>
<reference evidence="7 8" key="1">
    <citation type="submission" date="2018-11" db="EMBL/GenBank/DDBJ databases">
        <title>Genome sequence of Saitozyma podzolica DSM 27192.</title>
        <authorList>
            <person name="Aliyu H."/>
            <person name="Gorte O."/>
            <person name="Ochsenreither K."/>
        </authorList>
    </citation>
    <scope>NUCLEOTIDE SEQUENCE [LARGE SCALE GENOMIC DNA]</scope>
    <source>
        <strain evidence="7 8">DSM 27192</strain>
    </source>
</reference>
<dbReference type="EC" id="2.2.1.2" evidence="4"/>
<dbReference type="InterPro" id="IPR013785">
    <property type="entry name" value="Aldolase_TIM"/>
</dbReference>
<dbReference type="InterPro" id="IPR001138">
    <property type="entry name" value="Zn2Cys6_DnaBD"/>
</dbReference>
<evidence type="ECO:0000256" key="4">
    <source>
        <dbReference type="RuleBase" id="RU000501"/>
    </source>
</evidence>
<comment type="catalytic activity">
    <reaction evidence="4">
        <text>D-sedoheptulose 7-phosphate + D-glyceraldehyde 3-phosphate = D-erythrose 4-phosphate + beta-D-fructose 6-phosphate</text>
        <dbReference type="Rhea" id="RHEA:17053"/>
        <dbReference type="ChEBI" id="CHEBI:16897"/>
        <dbReference type="ChEBI" id="CHEBI:57483"/>
        <dbReference type="ChEBI" id="CHEBI:57634"/>
        <dbReference type="ChEBI" id="CHEBI:59776"/>
        <dbReference type="EC" id="2.2.1.2"/>
    </reaction>
</comment>
<dbReference type="InterPro" id="IPR001585">
    <property type="entry name" value="TAL/FSA"/>
</dbReference>
<dbReference type="InterPro" id="IPR007219">
    <property type="entry name" value="XnlR_reg_dom"/>
</dbReference>
<dbReference type="Proteomes" id="UP000279259">
    <property type="component" value="Unassembled WGS sequence"/>
</dbReference>
<evidence type="ECO:0000256" key="2">
    <source>
        <dbReference type="ARBA" id="ARBA00023242"/>
    </source>
</evidence>
<dbReference type="PANTHER" id="PTHR10683">
    <property type="entry name" value="TRANSALDOLASE"/>
    <property type="match status" value="1"/>
</dbReference>
<accession>A0A427YC60</accession>
<keyword evidence="2" id="KW-0539">Nucleus</keyword>
<feature type="region of interest" description="Disordered" evidence="5">
    <location>
        <begin position="430"/>
        <end position="452"/>
    </location>
</feature>
<comment type="function">
    <text evidence="4">Catalyzes the rate-limiting step of the non-oxidative phase in the pentose phosphate pathway. Catalyzes the reversible conversion of sedheptulose-7-phosphate and D-glyceraldehyde 3-phosphate into erythrose-4-phosphate and beta-D-fructose 6-phosphate.</text>
</comment>
<feature type="region of interest" description="Disordered" evidence="5">
    <location>
        <begin position="553"/>
        <end position="577"/>
    </location>
</feature>
<dbReference type="GO" id="GO:0005975">
    <property type="term" value="P:carbohydrate metabolic process"/>
    <property type="evidence" value="ECO:0007669"/>
    <property type="project" value="InterPro"/>
</dbReference>